<comment type="caution">
    <text evidence="7">The sequence shown here is derived from an EMBL/GenBank/DDBJ whole genome shotgun (WGS) entry which is preliminary data.</text>
</comment>
<dbReference type="InterPro" id="IPR001841">
    <property type="entry name" value="Znf_RING"/>
</dbReference>
<dbReference type="EMBL" id="WJQU01000004">
    <property type="protein sequence ID" value="KAJ6636573.1"/>
    <property type="molecule type" value="Genomic_DNA"/>
</dbReference>
<evidence type="ECO:0000256" key="1">
    <source>
        <dbReference type="ARBA" id="ARBA00022723"/>
    </source>
</evidence>
<keyword evidence="8" id="KW-1185">Reference proteome</keyword>
<evidence type="ECO:0000259" key="6">
    <source>
        <dbReference type="PROSITE" id="PS50089"/>
    </source>
</evidence>
<evidence type="ECO:0000313" key="7">
    <source>
        <dbReference type="EMBL" id="KAJ6636573.1"/>
    </source>
</evidence>
<dbReference type="OrthoDB" id="8062037at2759"/>
<evidence type="ECO:0000256" key="4">
    <source>
        <dbReference type="PROSITE-ProRule" id="PRU00175"/>
    </source>
</evidence>
<dbReference type="FunFam" id="3.30.40.10:FF:000024">
    <property type="entry name" value="RING finger protein 44 isoform X1"/>
    <property type="match status" value="1"/>
</dbReference>
<dbReference type="PROSITE" id="PS50089">
    <property type="entry name" value="ZF_RING_2"/>
    <property type="match status" value="1"/>
</dbReference>
<dbReference type="SUPFAM" id="SSF57850">
    <property type="entry name" value="RING/U-box"/>
    <property type="match status" value="1"/>
</dbReference>
<proteinExistence type="predicted"/>
<feature type="compositionally biased region" description="Low complexity" evidence="5">
    <location>
        <begin position="1"/>
        <end position="12"/>
    </location>
</feature>
<keyword evidence="1" id="KW-0479">Metal-binding</keyword>
<name>A0A9Q0MRB3_9DIPT</name>
<keyword evidence="2 4" id="KW-0863">Zinc-finger</keyword>
<gene>
    <name evidence="7" type="primary">rnf44_2</name>
    <name evidence="7" type="ORF">Bhyg_15164</name>
</gene>
<protein>
    <submittedName>
        <fullName evidence="7">RING finger protein 44</fullName>
    </submittedName>
</protein>
<dbReference type="PANTHER" id="PTHR46171:SF3">
    <property type="entry name" value="GH10160P"/>
    <property type="match status" value="1"/>
</dbReference>
<keyword evidence="3" id="KW-0862">Zinc</keyword>
<feature type="region of interest" description="Disordered" evidence="5">
    <location>
        <begin position="1"/>
        <end position="75"/>
    </location>
</feature>
<dbReference type="Pfam" id="PF13639">
    <property type="entry name" value="zf-RING_2"/>
    <property type="match status" value="1"/>
</dbReference>
<dbReference type="GO" id="GO:0016567">
    <property type="term" value="P:protein ubiquitination"/>
    <property type="evidence" value="ECO:0007669"/>
    <property type="project" value="TreeGrafter"/>
</dbReference>
<evidence type="ECO:0000313" key="8">
    <source>
        <dbReference type="Proteomes" id="UP001151699"/>
    </source>
</evidence>
<feature type="region of interest" description="Disordered" evidence="5">
    <location>
        <begin position="104"/>
        <end position="233"/>
    </location>
</feature>
<evidence type="ECO:0000256" key="3">
    <source>
        <dbReference type="ARBA" id="ARBA00022833"/>
    </source>
</evidence>
<dbReference type="PANTHER" id="PTHR46171">
    <property type="entry name" value="GH10160P"/>
    <property type="match status" value="1"/>
</dbReference>
<sequence length="576" mass="66347">MHNMNSNHSNSSRRPFSRGTAPRNRQRLFSQNPHSHNDNYQQRNFGQWYKDPEPCYSHGAGPSHGDRRNNNGMMSDRRHLMGAMSMDRMDRLDRMDRMDRMERIERMDRYSQSSRNSDMHNDRSGIMDSNRGMMNNHRDRNSPQYHNSHNNNMHSNHSNHANHSNNHPNSHTNHHTPSPSYCPDNGIKSDSPSRKRRRVSRVPSQSPPSMWEQRQSPRNQQQSQQMQQGSPLLRRARLRDQRPWDTMPIFQQSPPPQHQAPTTLMVEMNPVPVSLPLRHEPIWTYQPHISISSICSNHPPPPHMSQCQVHGMYSQPFAQTCGTGGHYGGFPSQPPQIVPQSHQPHYQHAHIAQQRPDGMLDGLDHHGPPIHVPTLSAAHHMHSSPQMAQVSPPQPIFISTEGRQAQMDLIRNARRTLATPRHRNYARIHWTATHPHAHPHAHAHRHTIQHQPQMPMQTGIINSGILLNFLAMVQLPPYGQHELSSPDSNETENYEALLSLAERLGEAKPRGLARPEIDQLPSYKFNVETHTGDQTSCVVCMCDFEARQTLRVLPCSHEFHARCVDKWLRVRDFLIK</sequence>
<accession>A0A9Q0MRB3</accession>
<dbReference type="InterPro" id="IPR013083">
    <property type="entry name" value="Znf_RING/FYVE/PHD"/>
</dbReference>
<dbReference type="GO" id="GO:0061630">
    <property type="term" value="F:ubiquitin protein ligase activity"/>
    <property type="evidence" value="ECO:0007669"/>
    <property type="project" value="TreeGrafter"/>
</dbReference>
<dbReference type="Proteomes" id="UP001151699">
    <property type="component" value="Chromosome C"/>
</dbReference>
<feature type="compositionally biased region" description="Basic and acidic residues" evidence="5">
    <location>
        <begin position="64"/>
        <end position="75"/>
    </location>
</feature>
<organism evidence="7 8">
    <name type="scientific">Pseudolycoriella hygida</name>
    <dbReference type="NCBI Taxonomy" id="35572"/>
    <lineage>
        <taxon>Eukaryota</taxon>
        <taxon>Metazoa</taxon>
        <taxon>Ecdysozoa</taxon>
        <taxon>Arthropoda</taxon>
        <taxon>Hexapoda</taxon>
        <taxon>Insecta</taxon>
        <taxon>Pterygota</taxon>
        <taxon>Neoptera</taxon>
        <taxon>Endopterygota</taxon>
        <taxon>Diptera</taxon>
        <taxon>Nematocera</taxon>
        <taxon>Sciaroidea</taxon>
        <taxon>Sciaridae</taxon>
        <taxon>Pseudolycoriella</taxon>
    </lineage>
</organism>
<evidence type="ECO:0000256" key="5">
    <source>
        <dbReference type="SAM" id="MobiDB-lite"/>
    </source>
</evidence>
<dbReference type="AlphaFoldDB" id="A0A9Q0MRB3"/>
<dbReference type="Gene3D" id="3.30.40.10">
    <property type="entry name" value="Zinc/RING finger domain, C3HC4 (zinc finger)"/>
    <property type="match status" value="1"/>
</dbReference>
<reference evidence="7" key="1">
    <citation type="submission" date="2022-07" db="EMBL/GenBank/DDBJ databases">
        <authorList>
            <person name="Trinca V."/>
            <person name="Uliana J.V.C."/>
            <person name="Torres T.T."/>
            <person name="Ward R.J."/>
            <person name="Monesi N."/>
        </authorList>
    </citation>
    <scope>NUCLEOTIDE SEQUENCE</scope>
    <source>
        <strain evidence="7">HSMRA1968</strain>
        <tissue evidence="7">Whole embryos</tissue>
    </source>
</reference>
<feature type="compositionally biased region" description="Low complexity" evidence="5">
    <location>
        <begin position="201"/>
        <end position="228"/>
    </location>
</feature>
<evidence type="ECO:0000256" key="2">
    <source>
        <dbReference type="ARBA" id="ARBA00022771"/>
    </source>
</evidence>
<feature type="compositionally biased region" description="Low complexity" evidence="5">
    <location>
        <begin position="146"/>
        <end position="179"/>
    </location>
</feature>
<dbReference type="GO" id="GO:0008270">
    <property type="term" value="F:zinc ion binding"/>
    <property type="evidence" value="ECO:0007669"/>
    <property type="project" value="UniProtKB-KW"/>
</dbReference>
<feature type="domain" description="RING-type" evidence="6">
    <location>
        <begin position="537"/>
        <end position="567"/>
    </location>
</feature>
<feature type="compositionally biased region" description="Polar residues" evidence="5">
    <location>
        <begin position="27"/>
        <end position="45"/>
    </location>
</feature>